<keyword evidence="6 10" id="KW-0028">Amino-acid biosynthesis</keyword>
<feature type="binding site" evidence="10">
    <location>
        <position position="245"/>
    </location>
    <ligand>
        <name>Mg(2+)</name>
        <dbReference type="ChEBI" id="CHEBI:18420"/>
    </ligand>
</feature>
<keyword evidence="10" id="KW-0963">Cytoplasm</keyword>
<dbReference type="InterPro" id="IPR000891">
    <property type="entry name" value="PYR_CT"/>
</dbReference>
<dbReference type="PROSITE" id="PS00815">
    <property type="entry name" value="AIPM_HOMOCIT_SYNTH_1"/>
    <property type="match status" value="1"/>
</dbReference>
<evidence type="ECO:0000256" key="4">
    <source>
        <dbReference type="ARBA" id="ARBA00012973"/>
    </source>
</evidence>
<evidence type="ECO:0000256" key="10">
    <source>
        <dbReference type="HAMAP-Rule" id="MF_00572"/>
    </source>
</evidence>
<dbReference type="PROSITE" id="PS00816">
    <property type="entry name" value="AIPM_HOMOCIT_SYNTH_2"/>
    <property type="match status" value="1"/>
</dbReference>
<dbReference type="Pfam" id="PF08502">
    <property type="entry name" value="LeuA_dimer"/>
    <property type="match status" value="1"/>
</dbReference>
<dbReference type="NCBIfam" id="NF002991">
    <property type="entry name" value="PRK03739.1"/>
    <property type="match status" value="1"/>
</dbReference>
<dbReference type="Gene3D" id="3.20.20.70">
    <property type="entry name" value="Aldolase class I"/>
    <property type="match status" value="1"/>
</dbReference>
<dbReference type="GO" id="GO:0005737">
    <property type="term" value="C:cytoplasm"/>
    <property type="evidence" value="ECO:0007669"/>
    <property type="project" value="UniProtKB-SubCell"/>
</dbReference>
<comment type="cofactor">
    <cofactor evidence="10">
        <name>Mg(2+)</name>
        <dbReference type="ChEBI" id="CHEBI:18420"/>
    </cofactor>
</comment>
<accession>A0AAJ4W8H2</accession>
<evidence type="ECO:0000313" key="12">
    <source>
        <dbReference type="EMBL" id="SFC18834.1"/>
    </source>
</evidence>
<dbReference type="Gene3D" id="3.30.160.270">
    <property type="match status" value="1"/>
</dbReference>
<evidence type="ECO:0000259" key="11">
    <source>
        <dbReference type="PROSITE" id="PS50991"/>
    </source>
</evidence>
<dbReference type="EC" id="2.3.3.13" evidence="4 10"/>
<dbReference type="EMBL" id="FOLW01000001">
    <property type="protein sequence ID" value="SFC18834.1"/>
    <property type="molecule type" value="Genomic_DNA"/>
</dbReference>
<dbReference type="GO" id="GO:0009098">
    <property type="term" value="P:L-leucine biosynthetic process"/>
    <property type="evidence" value="ECO:0007669"/>
    <property type="project" value="UniProtKB-UniRule"/>
</dbReference>
<comment type="function">
    <text evidence="10">Catalyzes the condensation of the acetyl group of acetyl-CoA with 3-methyl-2-oxobutanoate (2-ketoisovalerate) to form 3-carboxy-3-hydroxy-4-methylpentanoate (2-isopropylmalate).</text>
</comment>
<evidence type="ECO:0000313" key="13">
    <source>
        <dbReference type="Proteomes" id="UP000226420"/>
    </source>
</evidence>
<dbReference type="SUPFAM" id="SSF110921">
    <property type="entry name" value="2-isopropylmalate synthase LeuA, allosteric (dimerisation) domain"/>
    <property type="match status" value="1"/>
</dbReference>
<dbReference type="InterPro" id="IPR036230">
    <property type="entry name" value="LeuA_allosteric_dom_sf"/>
</dbReference>
<evidence type="ECO:0000256" key="3">
    <source>
        <dbReference type="ARBA" id="ARBA00009767"/>
    </source>
</evidence>
<protein>
    <recommendedName>
        <fullName evidence="4 10">2-isopropylmalate synthase</fullName>
        <ecNumber evidence="4 10">2.3.3.13</ecNumber>
    </recommendedName>
    <alternativeName>
        <fullName evidence="10">Alpha-IPM synthase</fullName>
    </alternativeName>
    <alternativeName>
        <fullName evidence="10">Alpha-isopropylmalate synthase</fullName>
    </alternativeName>
</protein>
<dbReference type="InterPro" id="IPR054692">
    <property type="entry name" value="LeuA-like_post-cat"/>
</dbReference>
<feature type="binding site" evidence="10">
    <location>
        <position position="281"/>
    </location>
    <ligand>
        <name>Mg(2+)</name>
        <dbReference type="ChEBI" id="CHEBI:18420"/>
    </ligand>
</feature>
<evidence type="ECO:0000256" key="8">
    <source>
        <dbReference type="ARBA" id="ARBA00022723"/>
    </source>
</evidence>
<gene>
    <name evidence="10" type="primary">leuA</name>
    <name evidence="12" type="ORF">SAMN02745723_101605</name>
</gene>
<dbReference type="InterPro" id="IPR002034">
    <property type="entry name" value="AIPM/Hcit_synth_CS"/>
</dbReference>
<feature type="region of interest" description="Regulatory domain" evidence="10">
    <location>
        <begin position="438"/>
        <end position="557"/>
    </location>
</feature>
<dbReference type="PROSITE" id="PS50991">
    <property type="entry name" value="PYR_CT"/>
    <property type="match status" value="1"/>
</dbReference>
<dbReference type="InterPro" id="IPR039371">
    <property type="entry name" value="LeuA_N_DRE-TIM"/>
</dbReference>
<dbReference type="SUPFAM" id="SSF51569">
    <property type="entry name" value="Aldolase"/>
    <property type="match status" value="1"/>
</dbReference>
<feature type="binding site" evidence="10">
    <location>
        <position position="247"/>
    </location>
    <ligand>
        <name>Mg(2+)</name>
        <dbReference type="ChEBI" id="CHEBI:18420"/>
    </ligand>
</feature>
<dbReference type="SMART" id="SM00917">
    <property type="entry name" value="LeuA_dimer"/>
    <property type="match status" value="1"/>
</dbReference>
<dbReference type="InterPro" id="IPR013709">
    <property type="entry name" value="2-isopropylmalate_synth_dimer"/>
</dbReference>
<name>A0AAJ4W8H2_9GAMM</name>
<dbReference type="GO" id="GO:0003985">
    <property type="term" value="F:acetyl-CoA C-acetyltransferase activity"/>
    <property type="evidence" value="ECO:0007669"/>
    <property type="project" value="UniProtKB-UniRule"/>
</dbReference>
<comment type="caution">
    <text evidence="12">The sequence shown here is derived from an EMBL/GenBank/DDBJ whole genome shotgun (WGS) entry which is preliminary data.</text>
</comment>
<dbReference type="HAMAP" id="MF_00572">
    <property type="entry name" value="LeuA_type2"/>
    <property type="match status" value="1"/>
</dbReference>
<keyword evidence="7 10" id="KW-0808">Transferase</keyword>
<dbReference type="Pfam" id="PF22615">
    <property type="entry name" value="IPMS_D2"/>
    <property type="match status" value="1"/>
</dbReference>
<comment type="similarity">
    <text evidence="3 10">Belongs to the alpha-IPM synthase/homocitrate synthase family. LeuA type 2 subfamily.</text>
</comment>
<evidence type="ECO:0000256" key="2">
    <source>
        <dbReference type="ARBA" id="ARBA00004689"/>
    </source>
</evidence>
<comment type="subcellular location">
    <subcellularLocation>
        <location evidence="10">Cytoplasm</location>
    </subcellularLocation>
</comment>
<evidence type="ECO:0000256" key="7">
    <source>
        <dbReference type="ARBA" id="ARBA00022679"/>
    </source>
</evidence>
<dbReference type="Pfam" id="PF00682">
    <property type="entry name" value="HMGL-like"/>
    <property type="match status" value="1"/>
</dbReference>
<dbReference type="InterPro" id="IPR013785">
    <property type="entry name" value="Aldolase_TIM"/>
</dbReference>
<dbReference type="InterPro" id="IPR005668">
    <property type="entry name" value="IPM_Synthase"/>
</dbReference>
<dbReference type="Proteomes" id="UP000226420">
    <property type="component" value="Unassembled WGS sequence"/>
</dbReference>
<keyword evidence="5 10" id="KW-0432">Leucine biosynthesis</keyword>
<dbReference type="GO" id="GO:0000287">
    <property type="term" value="F:magnesium ion binding"/>
    <property type="evidence" value="ECO:0007669"/>
    <property type="project" value="UniProtKB-UniRule"/>
</dbReference>
<feature type="binding site" evidence="10">
    <location>
        <position position="41"/>
    </location>
    <ligand>
        <name>Mg(2+)</name>
        <dbReference type="ChEBI" id="CHEBI:18420"/>
    </ligand>
</feature>
<dbReference type="PANTHER" id="PTHR46911">
    <property type="match status" value="1"/>
</dbReference>
<comment type="pathway">
    <text evidence="2 10">Amino-acid biosynthesis; L-leucine biosynthesis; L-leucine from 3-methyl-2-oxobutanoate: step 1/4.</text>
</comment>
<keyword evidence="10" id="KW-0460">Magnesium</keyword>
<proteinExistence type="inferred from homology"/>
<keyword evidence="9 10" id="KW-0100">Branched-chain amino acid biosynthesis</keyword>
<sequence>MPIDFRKYKSYPIIPVTQQTRQWPEKRITTMPRLCSVDLRDGNQALADPMDLERKLKLYHCLLGIGFKEIEVGFPSASETDYAFIRHLIDNQLIPDDVLIQVLVPAREELIAKTISALVGASKVVIHLYNSTSKQQREQVFCKSREQIVELALSGVAWIVEEIKSHPETDWQLEYSPESFTGTELDFALTICNAVSEKWINATGNGLIINLPSTVELSTPNIYADQIEWMSAHLAYRDKICLSIHPHNDRGTAIASAELGILAGADRVEGTLFGNGERTGNVDLINLALNCTVQGIDSTLELSNLPDIVNCVEDCNQLRVPPRHPYAGSLVFTAFSGSHQDAIKKSLVLQSNKNYWDVPYLPIDPNDIGRSYEEVIRINGQSGKGGIAYLLEHHFGIRLPRGMLITLQQTVQKIADEENKEVNKESIYQAFSDQFIKEDGPLRFININALDINDAATTIAIALCYNSEDIVVQGSGNGVLDSAIKALEARFNISLSVVDYTESALTQSSQAEAIAYLSIKIAGDTFYGVGISSNIAVAPLIALISAMNRFLSCSTQA</sequence>
<evidence type="ECO:0000256" key="6">
    <source>
        <dbReference type="ARBA" id="ARBA00022605"/>
    </source>
</evidence>
<evidence type="ECO:0000256" key="5">
    <source>
        <dbReference type="ARBA" id="ARBA00022430"/>
    </source>
</evidence>
<organism evidence="12 13">
    <name type="scientific">Pragia fontium DSM 5563 = ATCC 49100</name>
    <dbReference type="NCBI Taxonomy" id="1122977"/>
    <lineage>
        <taxon>Bacteria</taxon>
        <taxon>Pseudomonadati</taxon>
        <taxon>Pseudomonadota</taxon>
        <taxon>Gammaproteobacteria</taxon>
        <taxon>Enterobacterales</taxon>
        <taxon>Budviciaceae</taxon>
        <taxon>Pragia</taxon>
    </lineage>
</organism>
<dbReference type="RefSeq" id="WP_074820548.1">
    <property type="nucleotide sequence ID" value="NZ_FOLW01000001.1"/>
</dbReference>
<dbReference type="GO" id="GO:0003852">
    <property type="term" value="F:2-isopropylmalate synthase activity"/>
    <property type="evidence" value="ECO:0007669"/>
    <property type="project" value="UniProtKB-UniRule"/>
</dbReference>
<dbReference type="SUPFAM" id="SSF89000">
    <property type="entry name" value="post-HMGL domain-like"/>
    <property type="match status" value="1"/>
</dbReference>
<keyword evidence="8 10" id="KW-0479">Metal-binding</keyword>
<reference evidence="12 13" key="1">
    <citation type="submission" date="2016-10" db="EMBL/GenBank/DDBJ databases">
        <authorList>
            <person name="Varghese N."/>
            <person name="Submissions S."/>
        </authorList>
    </citation>
    <scope>NUCLEOTIDE SEQUENCE [LARGE SCALE GENOMIC DNA]</scope>
    <source>
        <strain evidence="12 13">DSM 5563</strain>
    </source>
</reference>
<dbReference type="PANTHER" id="PTHR46911:SF1">
    <property type="entry name" value="2-ISOPROPYLMALATE SYNTHASE"/>
    <property type="match status" value="1"/>
</dbReference>
<dbReference type="CDD" id="cd07942">
    <property type="entry name" value="DRE_TIM_LeuA"/>
    <property type="match status" value="1"/>
</dbReference>
<comment type="subunit">
    <text evidence="10">Homodimer.</text>
</comment>
<evidence type="ECO:0000256" key="1">
    <source>
        <dbReference type="ARBA" id="ARBA00000064"/>
    </source>
</evidence>
<evidence type="ECO:0000256" key="9">
    <source>
        <dbReference type="ARBA" id="ARBA00023304"/>
    </source>
</evidence>
<feature type="domain" description="Pyruvate carboxyltransferase" evidence="11">
    <location>
        <begin position="32"/>
        <end position="306"/>
    </location>
</feature>
<dbReference type="AlphaFoldDB" id="A0AAJ4W8H2"/>
<comment type="catalytic activity">
    <reaction evidence="1 10">
        <text>3-methyl-2-oxobutanoate + acetyl-CoA + H2O = (2S)-2-isopropylmalate + CoA + H(+)</text>
        <dbReference type="Rhea" id="RHEA:21524"/>
        <dbReference type="ChEBI" id="CHEBI:1178"/>
        <dbReference type="ChEBI" id="CHEBI:11851"/>
        <dbReference type="ChEBI" id="CHEBI:15377"/>
        <dbReference type="ChEBI" id="CHEBI:15378"/>
        <dbReference type="ChEBI" id="CHEBI:57287"/>
        <dbReference type="ChEBI" id="CHEBI:57288"/>
        <dbReference type="EC" id="2.3.3.13"/>
    </reaction>
</comment>